<protein>
    <submittedName>
        <fullName evidence="1">Unannotated protein</fullName>
    </submittedName>
</protein>
<name>A0A6J6X6J1_9ZZZZ</name>
<gene>
    <name evidence="1" type="ORF">UFOPK2996_00493</name>
</gene>
<accession>A0A6J6X6J1</accession>
<sequence length="67" mass="7009">MWSKCVPGIAPAALSKAYQPVWVVVPCTQVAGDTDVYESFGPPVVPPPTLEVVPGDVPPVTETTPGY</sequence>
<dbReference type="AlphaFoldDB" id="A0A6J6X6J1"/>
<proteinExistence type="predicted"/>
<evidence type="ECO:0000313" key="1">
    <source>
        <dbReference type="EMBL" id="CAB4791443.1"/>
    </source>
</evidence>
<reference evidence="1" key="1">
    <citation type="submission" date="2020-05" db="EMBL/GenBank/DDBJ databases">
        <authorList>
            <person name="Chiriac C."/>
            <person name="Salcher M."/>
            <person name="Ghai R."/>
            <person name="Kavagutti S V."/>
        </authorList>
    </citation>
    <scope>NUCLEOTIDE SEQUENCE</scope>
</reference>
<dbReference type="EMBL" id="CAFAAH010000046">
    <property type="protein sequence ID" value="CAB4791443.1"/>
    <property type="molecule type" value="Genomic_DNA"/>
</dbReference>
<organism evidence="1">
    <name type="scientific">freshwater metagenome</name>
    <dbReference type="NCBI Taxonomy" id="449393"/>
    <lineage>
        <taxon>unclassified sequences</taxon>
        <taxon>metagenomes</taxon>
        <taxon>ecological metagenomes</taxon>
    </lineage>
</organism>